<dbReference type="Gene3D" id="2.140.10.30">
    <property type="entry name" value="Dipeptidylpeptidase IV, N-terminal domain"/>
    <property type="match status" value="1"/>
</dbReference>
<evidence type="ECO:0000259" key="2">
    <source>
        <dbReference type="Pfam" id="PF00930"/>
    </source>
</evidence>
<organism evidence="3">
    <name type="scientific">Caldithrix abyssi</name>
    <dbReference type="NCBI Taxonomy" id="187145"/>
    <lineage>
        <taxon>Bacteria</taxon>
        <taxon>Pseudomonadati</taxon>
        <taxon>Calditrichota</taxon>
        <taxon>Calditrichia</taxon>
        <taxon>Calditrichales</taxon>
        <taxon>Calditrichaceae</taxon>
        <taxon>Caldithrix</taxon>
    </lineage>
</organism>
<dbReference type="PANTHER" id="PTHR11731">
    <property type="entry name" value="PROTEASE FAMILY S9B,C DIPEPTIDYL-PEPTIDASE IV-RELATED"/>
    <property type="match status" value="1"/>
</dbReference>
<accession>A0A7V5H3V1</accession>
<reference evidence="3" key="1">
    <citation type="journal article" date="2020" name="mSystems">
        <title>Genome- and Community-Level Interaction Insights into Carbon Utilization and Element Cycling Functions of Hydrothermarchaeota in Hydrothermal Sediment.</title>
        <authorList>
            <person name="Zhou Z."/>
            <person name="Liu Y."/>
            <person name="Xu W."/>
            <person name="Pan J."/>
            <person name="Luo Z.H."/>
            <person name="Li M."/>
        </authorList>
    </citation>
    <scope>NUCLEOTIDE SEQUENCE [LARGE SCALE GENOMIC DNA]</scope>
    <source>
        <strain evidence="3">HyVt-76</strain>
    </source>
</reference>
<name>A0A7V5H3V1_CALAY</name>
<protein>
    <submittedName>
        <fullName evidence="3">S9 family peptidase</fullName>
    </submittedName>
</protein>
<comment type="caution">
    <text evidence="3">The sequence shown here is derived from an EMBL/GenBank/DDBJ whole genome shotgun (WGS) entry which is preliminary data.</text>
</comment>
<feature type="non-terminal residue" evidence="3">
    <location>
        <position position="1"/>
    </location>
</feature>
<dbReference type="GO" id="GO:0008236">
    <property type="term" value="F:serine-type peptidase activity"/>
    <property type="evidence" value="ECO:0007669"/>
    <property type="project" value="InterPro"/>
</dbReference>
<dbReference type="Pfam" id="PF00930">
    <property type="entry name" value="DPPIV_N"/>
    <property type="match status" value="1"/>
</dbReference>
<feature type="domain" description="Peptidase S9 prolyl oligopeptidase catalytic" evidence="1">
    <location>
        <begin position="325"/>
        <end position="522"/>
    </location>
</feature>
<dbReference type="InterPro" id="IPR002469">
    <property type="entry name" value="Peptidase_S9B_N"/>
</dbReference>
<evidence type="ECO:0000259" key="1">
    <source>
        <dbReference type="Pfam" id="PF00326"/>
    </source>
</evidence>
<dbReference type="SUPFAM" id="SSF53474">
    <property type="entry name" value="alpha/beta-Hydrolases"/>
    <property type="match status" value="1"/>
</dbReference>
<dbReference type="EMBL" id="DRTD01000446">
    <property type="protein sequence ID" value="HHE55336.1"/>
    <property type="molecule type" value="Genomic_DNA"/>
</dbReference>
<sequence>GIFWSPNGNYLAFYRLDQRMVTQYPLVDIDSRPAKLRNIRYPFTGMTSEQVTVGIYHLKSSSITFLQTGEPKDHYKCSVSWSPDEKYIYLAELNRDQNHLRLVQYNPVNGQPVKTLFEERDEQWVEPEHGLLFVNDDPTRFVWFSKRNGYNDLYLYRRDGKLLRKLTPSRWDVTRFLGFDENGQHAFFIASSNEGLDRQAFKVSLKNGKLTQLTKGSGVHRVQFQKKGKFFIDRFTNLKTPNRITLLNAKGKQLKLLLNADNPLQEFKIGDVKLVKLKADDGTPLNGRLILPPDFDPQKKYPVIVYVYGGPHGQMVTNSFLRGWSWWFYYMAQHGFILFTMDNRGTNNRGLEFEQIIHRQLGTVEVQDQMVGVNYLKAQPFVDSTRIGVHGWSYGGFMTISLMTRQPGVFKVGVAGGPVIDWHYYEVMYGERYMDTPQSNPDGYEIASLLNYVKNLDGRLLIIHGTVDPVVVWQNSLLYLRKAIDLQKQVDYFVYPGDEHNMFGMDRVHLYQKITDYFMEHL</sequence>
<dbReference type="SUPFAM" id="SSF82171">
    <property type="entry name" value="DPP6 N-terminal domain-like"/>
    <property type="match status" value="1"/>
</dbReference>
<dbReference type="AlphaFoldDB" id="A0A7V5H3V1"/>
<feature type="domain" description="Dipeptidylpeptidase IV N-terminal" evidence="2">
    <location>
        <begin position="1"/>
        <end position="241"/>
    </location>
</feature>
<dbReference type="Gene3D" id="3.40.50.1820">
    <property type="entry name" value="alpha/beta hydrolase"/>
    <property type="match status" value="1"/>
</dbReference>
<dbReference type="Proteomes" id="UP000886111">
    <property type="component" value="Unassembled WGS sequence"/>
</dbReference>
<dbReference type="Pfam" id="PF00326">
    <property type="entry name" value="Peptidase_S9"/>
    <property type="match status" value="1"/>
</dbReference>
<evidence type="ECO:0000313" key="3">
    <source>
        <dbReference type="EMBL" id="HHE55336.1"/>
    </source>
</evidence>
<dbReference type="GO" id="GO:0008239">
    <property type="term" value="F:dipeptidyl-peptidase activity"/>
    <property type="evidence" value="ECO:0007669"/>
    <property type="project" value="TreeGrafter"/>
</dbReference>
<proteinExistence type="predicted"/>
<dbReference type="InterPro" id="IPR050278">
    <property type="entry name" value="Serine_Prot_S9B/DPPIV"/>
</dbReference>
<dbReference type="InterPro" id="IPR029058">
    <property type="entry name" value="AB_hydrolase_fold"/>
</dbReference>
<dbReference type="PANTHER" id="PTHR11731:SF193">
    <property type="entry name" value="DIPEPTIDYL PEPTIDASE 9"/>
    <property type="match status" value="1"/>
</dbReference>
<dbReference type="InterPro" id="IPR001375">
    <property type="entry name" value="Peptidase_S9_cat"/>
</dbReference>
<dbReference type="GO" id="GO:0006508">
    <property type="term" value="P:proteolysis"/>
    <property type="evidence" value="ECO:0007669"/>
    <property type="project" value="InterPro"/>
</dbReference>
<gene>
    <name evidence="3" type="ORF">ENL21_06100</name>
</gene>